<evidence type="ECO:0000313" key="2">
    <source>
        <dbReference type="Proteomes" id="UP000665043"/>
    </source>
</evidence>
<evidence type="ECO:0008006" key="3">
    <source>
        <dbReference type="Google" id="ProtNLM"/>
    </source>
</evidence>
<protein>
    <recommendedName>
        <fullName evidence="3">Coat F domain-containing protein</fullName>
    </recommendedName>
</protein>
<evidence type="ECO:0000313" key="1">
    <source>
        <dbReference type="EMBL" id="QTN01537.1"/>
    </source>
</evidence>
<gene>
    <name evidence="1" type="ORF">ERJ70_13545</name>
</gene>
<proteinExistence type="predicted"/>
<reference evidence="1 2" key="1">
    <citation type="submission" date="2019-12" db="EMBL/GenBank/DDBJ databases">
        <title>The whole genome sequencing of a strain isolated from a Mars analog, Dalangtan Playa.</title>
        <authorList>
            <person name="Huang T."/>
        </authorList>
    </citation>
    <scope>NUCLEOTIDE SEQUENCE [LARGE SCALE GENOMIC DNA]</scope>
    <source>
        <strain evidence="1 2">DP4-553-S</strain>
    </source>
</reference>
<dbReference type="Proteomes" id="UP000665043">
    <property type="component" value="Chromosome"/>
</dbReference>
<sequence>MQQPPNMISSKDLLYLTDMLSWNLNASKKANFYAGQCQMPEIQQALETTAQMHQRHYQQILNHLNNQPGTVN</sequence>
<accession>A0ABX7VXV4</accession>
<dbReference type="EMBL" id="CP046956">
    <property type="protein sequence ID" value="QTN01537.1"/>
    <property type="molecule type" value="Genomic_DNA"/>
</dbReference>
<name>A0ABX7VXV4_9BACI</name>
<keyword evidence="2" id="KW-1185">Reference proteome</keyword>
<organism evidence="1 2">
    <name type="scientific">Sediminibacillus dalangtanensis</name>
    <dbReference type="NCBI Taxonomy" id="2729421"/>
    <lineage>
        <taxon>Bacteria</taxon>
        <taxon>Bacillati</taxon>
        <taxon>Bacillota</taxon>
        <taxon>Bacilli</taxon>
        <taxon>Bacillales</taxon>
        <taxon>Bacillaceae</taxon>
        <taxon>Sediminibacillus</taxon>
    </lineage>
</organism>